<feature type="transmembrane region" description="Helical" evidence="2">
    <location>
        <begin position="174"/>
        <end position="193"/>
    </location>
</feature>
<keyword evidence="4" id="KW-1185">Reference proteome</keyword>
<keyword evidence="2" id="KW-1133">Transmembrane helix</keyword>
<dbReference type="InterPro" id="IPR055946">
    <property type="entry name" value="DUF7524"/>
</dbReference>
<feature type="transmembrane region" description="Helical" evidence="2">
    <location>
        <begin position="149"/>
        <end position="168"/>
    </location>
</feature>
<dbReference type="Pfam" id="PF24368">
    <property type="entry name" value="DUF7524"/>
    <property type="match status" value="1"/>
</dbReference>
<keyword evidence="2" id="KW-0812">Transmembrane</keyword>
<dbReference type="OrthoDB" id="282430at2157"/>
<accession>A0A1G9TUW5</accession>
<organism evidence="3 4">
    <name type="scientific">Haloarchaeobius iranensis</name>
    <dbReference type="NCBI Taxonomy" id="996166"/>
    <lineage>
        <taxon>Archaea</taxon>
        <taxon>Methanobacteriati</taxon>
        <taxon>Methanobacteriota</taxon>
        <taxon>Stenosarchaea group</taxon>
        <taxon>Halobacteria</taxon>
        <taxon>Halobacteriales</taxon>
        <taxon>Halorubellaceae</taxon>
        <taxon>Haloarchaeobius</taxon>
    </lineage>
</organism>
<sequence length="194" mass="19799">MAPETLVVDISREELHSVEPAVDAFEARGPFDVEVRNHGRAVHVHCNVDDALSRVATLTETNHFVETESSTTFRVEVADGPRPVSGALRFVAAYGAEEAGVPVTIRDPAATPAVDQAGVPGTEEGGTETAAGRAGGMDPSALAPGRDDAPLLALAGVALLVAMLAVVLANSAVVLLGVGAVLVGILVAVVVLLR</sequence>
<keyword evidence="2" id="KW-0472">Membrane</keyword>
<dbReference type="EMBL" id="FNIA01000003">
    <property type="protein sequence ID" value="SDM51462.1"/>
    <property type="molecule type" value="Genomic_DNA"/>
</dbReference>
<dbReference type="STRING" id="996166.SAMN05192554_103147"/>
<dbReference type="AlphaFoldDB" id="A0A1G9TUW5"/>
<evidence type="ECO:0000256" key="2">
    <source>
        <dbReference type="SAM" id="Phobius"/>
    </source>
</evidence>
<evidence type="ECO:0000313" key="3">
    <source>
        <dbReference type="EMBL" id="SDM51462.1"/>
    </source>
</evidence>
<gene>
    <name evidence="3" type="ORF">SAMN05192554_103147</name>
</gene>
<reference evidence="3 4" key="1">
    <citation type="submission" date="2016-10" db="EMBL/GenBank/DDBJ databases">
        <authorList>
            <person name="de Groot N.N."/>
        </authorList>
    </citation>
    <scope>NUCLEOTIDE SEQUENCE [LARGE SCALE GENOMIC DNA]</scope>
    <source>
        <strain evidence="4">EB21,IBRC-M 10013,KCTC 4048</strain>
    </source>
</reference>
<evidence type="ECO:0000256" key="1">
    <source>
        <dbReference type="SAM" id="MobiDB-lite"/>
    </source>
</evidence>
<evidence type="ECO:0000313" key="4">
    <source>
        <dbReference type="Proteomes" id="UP000199370"/>
    </source>
</evidence>
<protein>
    <submittedName>
        <fullName evidence="3">Uncharacterized protein</fullName>
    </submittedName>
</protein>
<dbReference type="Proteomes" id="UP000199370">
    <property type="component" value="Unassembled WGS sequence"/>
</dbReference>
<name>A0A1G9TUW5_9EURY</name>
<proteinExistence type="predicted"/>
<dbReference type="RefSeq" id="WP_089731650.1">
    <property type="nucleotide sequence ID" value="NZ_FNIA01000003.1"/>
</dbReference>
<feature type="region of interest" description="Disordered" evidence="1">
    <location>
        <begin position="111"/>
        <end position="140"/>
    </location>
</feature>